<dbReference type="EMBL" id="MHQK01000001">
    <property type="protein sequence ID" value="OHA02423.1"/>
    <property type="molecule type" value="Genomic_DNA"/>
</dbReference>
<sequence>MDQLRAQLIRGVGASIALAPNPAPVMPRENSAAPVQPSVQFTSSNVEESVLSKFARFTPNNVEGFTRSTATLLPRTAKIFVVWTVLFLALLITLYSFGFAPVGILEIGDTIKSWFTSGQQSSLGVSATHAEPANLETPVVATLPATTEARILISAIGVDAPIIIPASRDLNILNDALLKGAVYYPDSGLLGAIGNVLIFGHSTGLSIVRNQNFEVFNRLQELKEGDIIRIRAEDREYWYRVRSLSIKDARETEVLMSTTESVLTLVTCKIFGGNGKESRYVVEAEFVRSYPLAI</sequence>
<gene>
    <name evidence="3" type="ORF">A3C12_02100</name>
</gene>
<dbReference type="AlphaFoldDB" id="A0A1G2KSX2"/>
<protein>
    <recommendedName>
        <fullName evidence="5">Sortase</fullName>
    </recommendedName>
</protein>
<evidence type="ECO:0000313" key="3">
    <source>
        <dbReference type="EMBL" id="OHA02423.1"/>
    </source>
</evidence>
<dbReference type="GO" id="GO:0016787">
    <property type="term" value="F:hydrolase activity"/>
    <property type="evidence" value="ECO:0007669"/>
    <property type="project" value="UniProtKB-KW"/>
</dbReference>
<dbReference type="Proteomes" id="UP000178710">
    <property type="component" value="Unassembled WGS sequence"/>
</dbReference>
<dbReference type="SUPFAM" id="SSF63817">
    <property type="entry name" value="Sortase"/>
    <property type="match status" value="1"/>
</dbReference>
<evidence type="ECO:0000256" key="2">
    <source>
        <dbReference type="SAM" id="Phobius"/>
    </source>
</evidence>
<proteinExistence type="predicted"/>
<keyword evidence="2" id="KW-0472">Membrane</keyword>
<evidence type="ECO:0000256" key="1">
    <source>
        <dbReference type="ARBA" id="ARBA00022801"/>
    </source>
</evidence>
<keyword evidence="2" id="KW-0812">Transmembrane</keyword>
<keyword evidence="1" id="KW-0378">Hydrolase</keyword>
<evidence type="ECO:0008006" key="5">
    <source>
        <dbReference type="Google" id="ProtNLM"/>
    </source>
</evidence>
<name>A0A1G2KSX2_9BACT</name>
<comment type="caution">
    <text evidence="3">The sequence shown here is derived from an EMBL/GenBank/DDBJ whole genome shotgun (WGS) entry which is preliminary data.</text>
</comment>
<dbReference type="Pfam" id="PF04203">
    <property type="entry name" value="Sortase"/>
    <property type="match status" value="1"/>
</dbReference>
<reference evidence="3 4" key="1">
    <citation type="journal article" date="2016" name="Nat. Commun.">
        <title>Thousands of microbial genomes shed light on interconnected biogeochemical processes in an aquifer system.</title>
        <authorList>
            <person name="Anantharaman K."/>
            <person name="Brown C.T."/>
            <person name="Hug L.A."/>
            <person name="Sharon I."/>
            <person name="Castelle C.J."/>
            <person name="Probst A.J."/>
            <person name="Thomas B.C."/>
            <person name="Singh A."/>
            <person name="Wilkins M.J."/>
            <person name="Karaoz U."/>
            <person name="Brodie E.L."/>
            <person name="Williams K.H."/>
            <person name="Hubbard S.S."/>
            <person name="Banfield J.F."/>
        </authorList>
    </citation>
    <scope>NUCLEOTIDE SEQUENCE [LARGE SCALE GENOMIC DNA]</scope>
</reference>
<keyword evidence="2" id="KW-1133">Transmembrane helix</keyword>
<dbReference type="InterPro" id="IPR023365">
    <property type="entry name" value="Sortase_dom-sf"/>
</dbReference>
<accession>A0A1G2KSX2</accession>
<evidence type="ECO:0000313" key="4">
    <source>
        <dbReference type="Proteomes" id="UP000178710"/>
    </source>
</evidence>
<organism evidence="3 4">
    <name type="scientific">Candidatus Sungbacteria bacterium RIFCSPHIGHO2_02_FULL_49_20</name>
    <dbReference type="NCBI Taxonomy" id="1802272"/>
    <lineage>
        <taxon>Bacteria</taxon>
        <taxon>Candidatus Sungiibacteriota</taxon>
    </lineage>
</organism>
<dbReference type="InterPro" id="IPR005754">
    <property type="entry name" value="Sortase"/>
</dbReference>
<feature type="transmembrane region" description="Helical" evidence="2">
    <location>
        <begin position="77"/>
        <end position="97"/>
    </location>
</feature>
<dbReference type="Gene3D" id="2.40.260.10">
    <property type="entry name" value="Sortase"/>
    <property type="match status" value="1"/>
</dbReference>